<dbReference type="AlphaFoldDB" id="A0A455SST7"/>
<dbReference type="PROSITE" id="PS50943">
    <property type="entry name" value="HTH_CROC1"/>
    <property type="match status" value="1"/>
</dbReference>
<dbReference type="InterPro" id="IPR010982">
    <property type="entry name" value="Lambda_DNA-bd_dom_sf"/>
</dbReference>
<dbReference type="InterPro" id="IPR011990">
    <property type="entry name" value="TPR-like_helical_dom_sf"/>
</dbReference>
<dbReference type="Pfam" id="PF01381">
    <property type="entry name" value="HTH_3"/>
    <property type="match status" value="1"/>
</dbReference>
<evidence type="ECO:0000313" key="3">
    <source>
        <dbReference type="EMBL" id="BBH88204.1"/>
    </source>
</evidence>
<proteinExistence type="predicted"/>
<dbReference type="SUPFAM" id="SSF48452">
    <property type="entry name" value="TPR-like"/>
    <property type="match status" value="1"/>
</dbReference>
<dbReference type="SMART" id="SM00530">
    <property type="entry name" value="HTH_XRE"/>
    <property type="match status" value="1"/>
</dbReference>
<dbReference type="Gene3D" id="1.10.260.40">
    <property type="entry name" value="lambda repressor-like DNA-binding domains"/>
    <property type="match status" value="1"/>
</dbReference>
<gene>
    <name evidence="3" type="ORF">KTC_29550</name>
</gene>
<organism evidence="3">
    <name type="scientific">Thermosporothrix sp. COM3</name>
    <dbReference type="NCBI Taxonomy" id="2490863"/>
    <lineage>
        <taxon>Bacteria</taxon>
        <taxon>Bacillati</taxon>
        <taxon>Chloroflexota</taxon>
        <taxon>Ktedonobacteria</taxon>
        <taxon>Ktedonobacterales</taxon>
        <taxon>Thermosporotrichaceae</taxon>
        <taxon>Thermosporothrix</taxon>
    </lineage>
</organism>
<dbReference type="PANTHER" id="PTHR46558:SF4">
    <property type="entry name" value="DNA-BIDING PHAGE PROTEIN"/>
    <property type="match status" value="1"/>
</dbReference>
<feature type="domain" description="HTH cro/C1-type" evidence="2">
    <location>
        <begin position="11"/>
        <end position="65"/>
    </location>
</feature>
<dbReference type="CDD" id="cd00093">
    <property type="entry name" value="HTH_XRE"/>
    <property type="match status" value="1"/>
</dbReference>
<name>A0A455SST7_9CHLR</name>
<accession>A0A455SST7</accession>
<evidence type="ECO:0000259" key="2">
    <source>
        <dbReference type="PROSITE" id="PS50943"/>
    </source>
</evidence>
<keyword evidence="1" id="KW-0238">DNA-binding</keyword>
<reference evidence="3" key="1">
    <citation type="submission" date="2018-12" db="EMBL/GenBank/DDBJ databases">
        <title>Novel natural products biosynthetic potential of the class Ktedonobacteria.</title>
        <authorList>
            <person name="Zheng Y."/>
            <person name="Saitou A."/>
            <person name="Wang C.M."/>
            <person name="Toyoda A."/>
            <person name="Minakuchi Y."/>
            <person name="Sekiguchi Y."/>
            <person name="Ueda K."/>
            <person name="Takano H."/>
            <person name="Sakai Y."/>
            <person name="Yokota A."/>
            <person name="Yabe S."/>
        </authorList>
    </citation>
    <scope>NUCLEOTIDE SEQUENCE</scope>
    <source>
        <strain evidence="3">COM3</strain>
    </source>
</reference>
<dbReference type="InterPro" id="IPR001387">
    <property type="entry name" value="Cro/C1-type_HTH"/>
</dbReference>
<dbReference type="EMBL" id="AP019376">
    <property type="protein sequence ID" value="BBH88204.1"/>
    <property type="molecule type" value="Genomic_DNA"/>
</dbReference>
<evidence type="ECO:0000256" key="1">
    <source>
        <dbReference type="ARBA" id="ARBA00023125"/>
    </source>
</evidence>
<sequence>MMYKSKPYVKLREERERLDWTQSYVAAQIGTTKETVSRWETGRQPISSRFQLKLCSLFGKSAKELGFLDNDQELTSMDMLRRKLLKSFGVMATAPASVGGDDPLTLLENSMPALWQLGYSGSLDLIALVLAFALPSLDSLVQDKHSAAIASQTYQLDWMYANQMLNFGRALKSSQKAYEYAKLSGDHNLMAVSLIRKAHTYYHLKQPARQLSVQEEVLPMLKNTTPLVQSWLYFTMAEAQASLNQEYEAKQAFELAEKKLPLSLKDQATSAYALFSREWILKYQLMIFLRLKEAKPALEMIEKHRLEKGASDLIWCEYLNRRCETMLLLGDMDEMALTFERALQFAEKTQSELRLNEISETYTQAAKKWPKETRLKQLRMLLHRRTQYDD</sequence>
<dbReference type="GO" id="GO:0003677">
    <property type="term" value="F:DNA binding"/>
    <property type="evidence" value="ECO:0007669"/>
    <property type="project" value="UniProtKB-KW"/>
</dbReference>
<dbReference type="SUPFAM" id="SSF47413">
    <property type="entry name" value="lambda repressor-like DNA-binding domains"/>
    <property type="match status" value="1"/>
</dbReference>
<protein>
    <recommendedName>
        <fullName evidence="2">HTH cro/C1-type domain-containing protein</fullName>
    </recommendedName>
</protein>
<dbReference type="Gene3D" id="1.25.40.10">
    <property type="entry name" value="Tetratricopeptide repeat domain"/>
    <property type="match status" value="1"/>
</dbReference>
<dbReference type="PANTHER" id="PTHR46558">
    <property type="entry name" value="TRACRIPTIONAL REGULATORY PROTEIN-RELATED-RELATED"/>
    <property type="match status" value="1"/>
</dbReference>